<evidence type="ECO:0000313" key="3">
    <source>
        <dbReference type="EMBL" id="SOB90732.1"/>
    </source>
</evidence>
<dbReference type="RefSeq" id="WP_062948755.1">
    <property type="nucleotide sequence ID" value="NZ_JALLPZ010000001.1"/>
</dbReference>
<dbReference type="InterPro" id="IPR054193">
    <property type="entry name" value="DUF6898"/>
</dbReference>
<evidence type="ECO:0000313" key="2">
    <source>
        <dbReference type="EMBL" id="RCK49605.1"/>
    </source>
</evidence>
<organism evidence="2 5">
    <name type="scientific">Thalassospira xiamenensis</name>
    <dbReference type="NCBI Taxonomy" id="220697"/>
    <lineage>
        <taxon>Bacteria</taxon>
        <taxon>Pseudomonadati</taxon>
        <taxon>Pseudomonadota</taxon>
        <taxon>Alphaproteobacteria</taxon>
        <taxon>Rhodospirillales</taxon>
        <taxon>Thalassospiraceae</taxon>
        <taxon>Thalassospira</taxon>
    </lineage>
</organism>
<reference evidence="3 4" key="2">
    <citation type="submission" date="2017-08" db="EMBL/GenBank/DDBJ databases">
        <authorList>
            <person name="de Groot N.N."/>
        </authorList>
    </citation>
    <scope>NUCLEOTIDE SEQUENCE [LARGE SCALE GENOMIC DNA]</scope>
    <source>
        <strain evidence="3 4">USBA 78</strain>
    </source>
</reference>
<name>A0A154KYT0_9PROT</name>
<protein>
    <recommendedName>
        <fullName evidence="1">DUF6898 domain-containing protein</fullName>
    </recommendedName>
</protein>
<sequence>MTTRNNAPREIYFELRQVGNYLRCTAIDGKTGIEVTVAGPVSRNPEQLKRVAVQKLEYVLNKG</sequence>
<gene>
    <name evidence="3" type="ORF">SAMN05428964_101278</name>
    <name evidence="2" type="ORF">TH44_13430</name>
</gene>
<feature type="domain" description="DUF6898" evidence="1">
    <location>
        <begin position="8"/>
        <end position="62"/>
    </location>
</feature>
<dbReference type="Proteomes" id="UP000219068">
    <property type="component" value="Unassembled WGS sequence"/>
</dbReference>
<reference evidence="2 5" key="1">
    <citation type="submission" date="2014-07" db="EMBL/GenBank/DDBJ databases">
        <title>Draft genome sequence of Thalassospira xiamenensis IB13.</title>
        <authorList>
            <person name="Lai Q."/>
            <person name="Shao Z."/>
        </authorList>
    </citation>
    <scope>NUCLEOTIDE SEQUENCE [LARGE SCALE GENOMIC DNA]</scope>
    <source>
        <strain evidence="2 5">IB13</strain>
    </source>
</reference>
<dbReference type="Proteomes" id="UP000252266">
    <property type="component" value="Unassembled WGS sequence"/>
</dbReference>
<accession>A0A154KYT0</accession>
<evidence type="ECO:0000259" key="1">
    <source>
        <dbReference type="Pfam" id="PF21839"/>
    </source>
</evidence>
<dbReference type="EMBL" id="JPWJ01000007">
    <property type="protein sequence ID" value="RCK49605.1"/>
    <property type="molecule type" value="Genomic_DNA"/>
</dbReference>
<proteinExistence type="predicted"/>
<dbReference type="EMBL" id="OBMM01000001">
    <property type="protein sequence ID" value="SOB90732.1"/>
    <property type="molecule type" value="Genomic_DNA"/>
</dbReference>
<evidence type="ECO:0000313" key="4">
    <source>
        <dbReference type="Proteomes" id="UP000219068"/>
    </source>
</evidence>
<dbReference type="AlphaFoldDB" id="A0A154KYT0"/>
<evidence type="ECO:0000313" key="5">
    <source>
        <dbReference type="Proteomes" id="UP000252266"/>
    </source>
</evidence>
<dbReference type="Pfam" id="PF21839">
    <property type="entry name" value="DUF6898"/>
    <property type="match status" value="1"/>
</dbReference>